<sequence length="90" mass="9725">VFVISEKSGNETDLESNSSDKNDPSGLGWLSESSIHRIYKNLQDVVVPQGTTQIPKGIGTKANGKLKASEWHALFATHLPLAAFDVFIGD</sequence>
<feature type="non-terminal residue" evidence="2">
    <location>
        <position position="90"/>
    </location>
</feature>
<dbReference type="OrthoDB" id="3056932at2759"/>
<evidence type="ECO:0000313" key="2">
    <source>
        <dbReference type="EMBL" id="KAG0141316.1"/>
    </source>
</evidence>
<evidence type="ECO:0000313" key="3">
    <source>
        <dbReference type="Proteomes" id="UP000886653"/>
    </source>
</evidence>
<protein>
    <submittedName>
        <fullName evidence="2">Uncharacterized protein</fullName>
    </submittedName>
</protein>
<proteinExistence type="predicted"/>
<evidence type="ECO:0000256" key="1">
    <source>
        <dbReference type="SAM" id="MobiDB-lite"/>
    </source>
</evidence>
<name>A0A9P6NCP9_9BASI</name>
<comment type="caution">
    <text evidence="2">The sequence shown here is derived from an EMBL/GenBank/DDBJ whole genome shotgun (WGS) entry which is preliminary data.</text>
</comment>
<keyword evidence="3" id="KW-1185">Reference proteome</keyword>
<gene>
    <name evidence="2" type="ORF">CROQUDRAFT_26295</name>
</gene>
<feature type="non-terminal residue" evidence="2">
    <location>
        <position position="1"/>
    </location>
</feature>
<dbReference type="EMBL" id="MU167391">
    <property type="protein sequence ID" value="KAG0141316.1"/>
    <property type="molecule type" value="Genomic_DNA"/>
</dbReference>
<feature type="region of interest" description="Disordered" evidence="1">
    <location>
        <begin position="1"/>
        <end position="27"/>
    </location>
</feature>
<dbReference type="Proteomes" id="UP000886653">
    <property type="component" value="Unassembled WGS sequence"/>
</dbReference>
<dbReference type="AlphaFoldDB" id="A0A9P6NCP9"/>
<reference evidence="2" key="1">
    <citation type="submission" date="2013-11" db="EMBL/GenBank/DDBJ databases">
        <title>Genome sequence of the fusiform rust pathogen reveals effectors for host alternation and coevolution with pine.</title>
        <authorList>
            <consortium name="DOE Joint Genome Institute"/>
            <person name="Smith K."/>
            <person name="Pendleton A."/>
            <person name="Kubisiak T."/>
            <person name="Anderson C."/>
            <person name="Salamov A."/>
            <person name="Aerts A."/>
            <person name="Riley R."/>
            <person name="Clum A."/>
            <person name="Lindquist E."/>
            <person name="Ence D."/>
            <person name="Campbell M."/>
            <person name="Kronenberg Z."/>
            <person name="Feau N."/>
            <person name="Dhillon B."/>
            <person name="Hamelin R."/>
            <person name="Burleigh J."/>
            <person name="Smith J."/>
            <person name="Yandell M."/>
            <person name="Nelson C."/>
            <person name="Grigoriev I."/>
            <person name="Davis J."/>
        </authorList>
    </citation>
    <scope>NUCLEOTIDE SEQUENCE</scope>
    <source>
        <strain evidence="2">G11</strain>
    </source>
</reference>
<organism evidence="2 3">
    <name type="scientific">Cronartium quercuum f. sp. fusiforme G11</name>
    <dbReference type="NCBI Taxonomy" id="708437"/>
    <lineage>
        <taxon>Eukaryota</taxon>
        <taxon>Fungi</taxon>
        <taxon>Dikarya</taxon>
        <taxon>Basidiomycota</taxon>
        <taxon>Pucciniomycotina</taxon>
        <taxon>Pucciniomycetes</taxon>
        <taxon>Pucciniales</taxon>
        <taxon>Coleosporiaceae</taxon>
        <taxon>Cronartium</taxon>
    </lineage>
</organism>
<accession>A0A9P6NCP9</accession>